<evidence type="ECO:0000256" key="6">
    <source>
        <dbReference type="ARBA" id="ARBA00022979"/>
    </source>
</evidence>
<dbReference type="InterPro" id="IPR001734">
    <property type="entry name" value="Na/solute_symporter"/>
</dbReference>
<dbReference type="Proteomes" id="UP000762676">
    <property type="component" value="Unassembled WGS sequence"/>
</dbReference>
<evidence type="ECO:0000256" key="14">
    <source>
        <dbReference type="SAM" id="Phobius"/>
    </source>
</evidence>
<evidence type="ECO:0000256" key="13">
    <source>
        <dbReference type="RuleBase" id="RU362091"/>
    </source>
</evidence>
<keyword evidence="6" id="KW-0530">Neurotransmitter biosynthesis</keyword>
<dbReference type="CDD" id="cd11474">
    <property type="entry name" value="SLC5sbd_CHT"/>
    <property type="match status" value="1"/>
</dbReference>
<reference evidence="15 16" key="1">
    <citation type="journal article" date="2021" name="Elife">
        <title>Chloroplast acquisition without the gene transfer in kleptoplastic sea slugs, Plakobranchus ocellatus.</title>
        <authorList>
            <person name="Maeda T."/>
            <person name="Takahashi S."/>
            <person name="Yoshida T."/>
            <person name="Shimamura S."/>
            <person name="Takaki Y."/>
            <person name="Nagai Y."/>
            <person name="Toyoda A."/>
            <person name="Suzuki Y."/>
            <person name="Arimoto A."/>
            <person name="Ishii H."/>
            <person name="Satoh N."/>
            <person name="Nishiyama T."/>
            <person name="Hasebe M."/>
            <person name="Maruyama T."/>
            <person name="Minagawa J."/>
            <person name="Obokata J."/>
            <person name="Shigenobu S."/>
        </authorList>
    </citation>
    <scope>NUCLEOTIDE SEQUENCE [LARGE SCALE GENOMIC DNA]</scope>
</reference>
<evidence type="ECO:0000256" key="12">
    <source>
        <dbReference type="ARBA" id="ARBA00023201"/>
    </source>
</evidence>
<dbReference type="InterPro" id="IPR038377">
    <property type="entry name" value="Na/Glc_symporter_sf"/>
</dbReference>
<keyword evidence="7 14" id="KW-1133">Transmembrane helix</keyword>
<evidence type="ECO:0000256" key="8">
    <source>
        <dbReference type="ARBA" id="ARBA00023053"/>
    </source>
</evidence>
<name>A0AAV4HIL7_9GAST</name>
<evidence type="ECO:0000256" key="4">
    <source>
        <dbReference type="ARBA" id="ARBA00022692"/>
    </source>
</evidence>
<feature type="transmembrane region" description="Helical" evidence="14">
    <location>
        <begin position="115"/>
        <end position="137"/>
    </location>
</feature>
<evidence type="ECO:0000313" key="15">
    <source>
        <dbReference type="EMBL" id="GFR97262.1"/>
    </source>
</evidence>
<feature type="transmembrane region" description="Helical" evidence="14">
    <location>
        <begin position="346"/>
        <end position="367"/>
    </location>
</feature>
<sequence>MVGGGYINGSAESAARDGVLYTQAPIGYCISLIFGNFFDLHNLFHIIFVAALFYAPKMRGEGFITMFDPFQLKYGKKMGGLLFIPQIFGDLFWSAAVLAALGATISIILDINATLAIVISSAVAIFYTFLGGLYSVAYTDVIQLLFIAAGLVIAFPFSLTHSAVDLGRVADTWLGTIPKESIASYIDVYLLCICGGIPWQAIYQRVLACRTVRVAQVSTLIASVFALLMAVPPIIMGVADWNATNYDGPVPIPRNMTSFILPLALNYLSPLPIAILGIGAMSAAVMSSADSCILSTSSVLTKNIYQDIIRPKASEKELVWVLRISILIVGTLGTLIAIFADTIYGLYILCSDLMYVVLFPQLTIILWMSQSNSYGSLAGFVVSFGLRLLSGEPVLGLAPAIEYYGYDAARGTQLFPFRTFIMLIGAVCIVAVSLLTNFLFMRGFIPRRYDFLKCLRQRTISMRYGTKDRELQEIEDPDVTLTLKGSQNGSNAI</sequence>
<feature type="transmembrane region" description="Helical" evidence="14">
    <location>
        <begin position="420"/>
        <end position="440"/>
    </location>
</feature>
<evidence type="ECO:0000256" key="3">
    <source>
        <dbReference type="ARBA" id="ARBA00022448"/>
    </source>
</evidence>
<evidence type="ECO:0000256" key="9">
    <source>
        <dbReference type="ARBA" id="ARBA00023065"/>
    </source>
</evidence>
<dbReference type="InterPro" id="IPR052244">
    <property type="entry name" value="Choline_transporter"/>
</dbReference>
<keyword evidence="4 14" id="KW-0812">Transmembrane</keyword>
<keyword evidence="10 14" id="KW-0472">Membrane</keyword>
<dbReference type="PANTHER" id="PTHR45897">
    <property type="entry name" value="HIGH-AFFINITY CHOLINE TRANSPORTER 1"/>
    <property type="match status" value="1"/>
</dbReference>
<keyword evidence="9" id="KW-0406">Ion transport</keyword>
<organism evidence="15 16">
    <name type="scientific">Elysia marginata</name>
    <dbReference type="NCBI Taxonomy" id="1093978"/>
    <lineage>
        <taxon>Eukaryota</taxon>
        <taxon>Metazoa</taxon>
        <taxon>Spiralia</taxon>
        <taxon>Lophotrochozoa</taxon>
        <taxon>Mollusca</taxon>
        <taxon>Gastropoda</taxon>
        <taxon>Heterobranchia</taxon>
        <taxon>Euthyneura</taxon>
        <taxon>Panpulmonata</taxon>
        <taxon>Sacoglossa</taxon>
        <taxon>Placobranchoidea</taxon>
        <taxon>Plakobranchidae</taxon>
        <taxon>Elysia</taxon>
    </lineage>
</organism>
<dbReference type="GO" id="GO:0005886">
    <property type="term" value="C:plasma membrane"/>
    <property type="evidence" value="ECO:0007669"/>
    <property type="project" value="TreeGrafter"/>
</dbReference>
<evidence type="ECO:0000256" key="7">
    <source>
        <dbReference type="ARBA" id="ARBA00022989"/>
    </source>
</evidence>
<keyword evidence="12" id="KW-0739">Sodium transport</keyword>
<keyword evidence="3" id="KW-0813">Transport</keyword>
<evidence type="ECO:0000256" key="10">
    <source>
        <dbReference type="ARBA" id="ARBA00023136"/>
    </source>
</evidence>
<feature type="transmembrane region" description="Helical" evidence="14">
    <location>
        <begin position="81"/>
        <end position="109"/>
    </location>
</feature>
<dbReference type="Gene3D" id="1.20.1730.10">
    <property type="entry name" value="Sodium/glucose cotransporter"/>
    <property type="match status" value="1"/>
</dbReference>
<evidence type="ECO:0000256" key="11">
    <source>
        <dbReference type="ARBA" id="ARBA00023180"/>
    </source>
</evidence>
<keyword evidence="8" id="KW-0915">Sodium</keyword>
<dbReference type="AlphaFoldDB" id="A0AAV4HIL7"/>
<dbReference type="EMBL" id="BMAT01012693">
    <property type="protein sequence ID" value="GFR97262.1"/>
    <property type="molecule type" value="Genomic_DNA"/>
</dbReference>
<dbReference type="PROSITE" id="PS50283">
    <property type="entry name" value="NA_SOLUT_SYMP_3"/>
    <property type="match status" value="1"/>
</dbReference>
<accession>A0AAV4HIL7</accession>
<evidence type="ECO:0000256" key="2">
    <source>
        <dbReference type="ARBA" id="ARBA00006434"/>
    </source>
</evidence>
<evidence type="ECO:0000256" key="1">
    <source>
        <dbReference type="ARBA" id="ARBA00004141"/>
    </source>
</evidence>
<comment type="subcellular location">
    <subcellularLocation>
        <location evidence="1">Membrane</location>
        <topology evidence="1">Multi-pass membrane protein</topology>
    </subcellularLocation>
</comment>
<feature type="transmembrane region" description="Helical" evidence="14">
    <location>
        <begin position="320"/>
        <end position="340"/>
    </location>
</feature>
<feature type="transmembrane region" description="Helical" evidence="14">
    <location>
        <begin position="214"/>
        <end position="239"/>
    </location>
</feature>
<feature type="transmembrane region" description="Helical" evidence="14">
    <location>
        <begin position="259"/>
        <end position="285"/>
    </location>
</feature>
<protein>
    <submittedName>
        <fullName evidence="15">High-affinity choline transporter 1</fullName>
    </submittedName>
</protein>
<keyword evidence="11" id="KW-0325">Glycoprotein</keyword>
<proteinExistence type="inferred from homology"/>
<dbReference type="GO" id="GO:0008292">
    <property type="term" value="P:acetylcholine biosynthetic process"/>
    <property type="evidence" value="ECO:0007669"/>
    <property type="project" value="TreeGrafter"/>
</dbReference>
<feature type="transmembrane region" description="Helical" evidence="14">
    <location>
        <begin position="144"/>
        <end position="162"/>
    </location>
</feature>
<dbReference type="Pfam" id="PF00474">
    <property type="entry name" value="SSF"/>
    <property type="match status" value="1"/>
</dbReference>
<evidence type="ECO:0000313" key="16">
    <source>
        <dbReference type="Proteomes" id="UP000762676"/>
    </source>
</evidence>
<feature type="transmembrane region" description="Helical" evidence="14">
    <location>
        <begin position="25"/>
        <end position="54"/>
    </location>
</feature>
<gene>
    <name evidence="15" type="ORF">ElyMa_006319600</name>
</gene>
<keyword evidence="5" id="KW-0769">Symport</keyword>
<comment type="caution">
    <text evidence="15">The sequence shown here is derived from an EMBL/GenBank/DDBJ whole genome shotgun (WGS) entry which is preliminary data.</text>
</comment>
<feature type="transmembrane region" description="Helical" evidence="14">
    <location>
        <begin position="374"/>
        <end position="390"/>
    </location>
</feature>
<dbReference type="PANTHER" id="PTHR45897:SF4">
    <property type="entry name" value="HIGH-AFFINITY CHOLINE TRANSPORTER 1"/>
    <property type="match status" value="1"/>
</dbReference>
<evidence type="ECO:0000256" key="5">
    <source>
        <dbReference type="ARBA" id="ARBA00022847"/>
    </source>
</evidence>
<comment type="similarity">
    <text evidence="2 13">Belongs to the sodium:solute symporter (SSF) (TC 2.A.21) family.</text>
</comment>
<dbReference type="GO" id="GO:0005307">
    <property type="term" value="F:choline:sodium symporter activity"/>
    <property type="evidence" value="ECO:0007669"/>
    <property type="project" value="TreeGrafter"/>
</dbReference>
<keyword evidence="16" id="KW-1185">Reference proteome</keyword>